<dbReference type="EMBL" id="JAUMKJ010000022">
    <property type="protein sequence ID" value="MDO3679040.1"/>
    <property type="molecule type" value="Genomic_DNA"/>
</dbReference>
<dbReference type="PANTHER" id="PTHR11228:SF7">
    <property type="entry name" value="PQQA PEPTIDE CYCLASE"/>
    <property type="match status" value="1"/>
</dbReference>
<comment type="cofactor">
    <cofactor evidence="8">
        <name>[4Fe-4S] cluster</name>
        <dbReference type="ChEBI" id="CHEBI:49883"/>
    </cofactor>
    <text evidence="8">Binds 1 [4Fe-4S] cluster. The cluster is coordinated with 3 cysteines and an exchangeable S-adenosyl-L-methionine.</text>
</comment>
<comment type="subunit">
    <text evidence="8">Interacts with PqqD. The interaction is necessary for activity of PqqE.</text>
</comment>
<dbReference type="Proteomes" id="UP001168883">
    <property type="component" value="Unassembled WGS sequence"/>
</dbReference>
<dbReference type="Pfam" id="PF04055">
    <property type="entry name" value="Radical_SAM"/>
    <property type="match status" value="1"/>
</dbReference>
<dbReference type="CDD" id="cd21119">
    <property type="entry name" value="SPASM_PqqE"/>
    <property type="match status" value="1"/>
</dbReference>
<comment type="similarity">
    <text evidence="8">Belongs to the radical SAM superfamily. PqqE family.</text>
</comment>
<dbReference type="CDD" id="cd01335">
    <property type="entry name" value="Radical_SAM"/>
    <property type="match status" value="1"/>
</dbReference>
<evidence type="ECO:0000313" key="10">
    <source>
        <dbReference type="EMBL" id="MDO3679040.1"/>
    </source>
</evidence>
<proteinExistence type="inferred from homology"/>
<dbReference type="Gene3D" id="3.20.20.70">
    <property type="entry name" value="Aldolase class I"/>
    <property type="match status" value="1"/>
</dbReference>
<keyword evidence="3 8" id="KW-0479">Metal-binding</keyword>
<evidence type="ECO:0000256" key="3">
    <source>
        <dbReference type="ARBA" id="ARBA00022723"/>
    </source>
</evidence>
<keyword evidence="11" id="KW-1185">Reference proteome</keyword>
<evidence type="ECO:0000256" key="7">
    <source>
        <dbReference type="ARBA" id="ARBA00023014"/>
    </source>
</evidence>
<evidence type="ECO:0000256" key="5">
    <source>
        <dbReference type="ARBA" id="ARBA00023002"/>
    </source>
</evidence>
<dbReference type="RefSeq" id="WP_302879252.1">
    <property type="nucleotide sequence ID" value="NZ_JAUMKJ010000022.1"/>
</dbReference>
<dbReference type="InterPro" id="IPR007197">
    <property type="entry name" value="rSAM"/>
</dbReference>
<comment type="caution">
    <text evidence="10">The sequence shown here is derived from an EMBL/GenBank/DDBJ whole genome shotgun (WGS) entry which is preliminary data.</text>
</comment>
<evidence type="ECO:0000256" key="8">
    <source>
        <dbReference type="HAMAP-Rule" id="MF_00660"/>
    </source>
</evidence>
<feature type="binding site" evidence="8">
    <location>
        <position position="24"/>
    </location>
    <ligand>
        <name>[4Fe-4S] cluster</name>
        <dbReference type="ChEBI" id="CHEBI:49883"/>
        <note>4Fe-4S-S-AdoMet</note>
    </ligand>
</feature>
<dbReference type="SFLD" id="SFLDG01386">
    <property type="entry name" value="main_SPASM_domain-containing"/>
    <property type="match status" value="1"/>
</dbReference>
<gene>
    <name evidence="8 10" type="primary">pqqE</name>
    <name evidence="10" type="ORF">Q3C12_18695</name>
</gene>
<evidence type="ECO:0000256" key="6">
    <source>
        <dbReference type="ARBA" id="ARBA00023004"/>
    </source>
</evidence>
<dbReference type="PROSITE" id="PS51918">
    <property type="entry name" value="RADICAL_SAM"/>
    <property type="match status" value="1"/>
</dbReference>
<evidence type="ECO:0000256" key="1">
    <source>
        <dbReference type="ARBA" id="ARBA00022485"/>
    </source>
</evidence>
<dbReference type="InterPro" id="IPR023885">
    <property type="entry name" value="4Fe4S-binding_SPASM_dom"/>
</dbReference>
<feature type="binding site" evidence="8">
    <location>
        <position position="21"/>
    </location>
    <ligand>
        <name>[4Fe-4S] cluster</name>
        <dbReference type="ChEBI" id="CHEBI:49883"/>
        <note>4Fe-4S-S-AdoMet</note>
    </ligand>
</feature>
<evidence type="ECO:0000256" key="4">
    <source>
        <dbReference type="ARBA" id="ARBA00022905"/>
    </source>
</evidence>
<reference evidence="10" key="1">
    <citation type="submission" date="2023-07" db="EMBL/GenBank/DDBJ databases">
        <authorList>
            <person name="Aktuganov G."/>
            <person name="Boyko T."/>
            <person name="Delegan Y."/>
            <person name="Galimzianova N."/>
            <person name="Gilvanova E."/>
            <person name="Korobov V."/>
            <person name="Kuzmina L."/>
            <person name="Melentiev A."/>
            <person name="Milman P."/>
            <person name="Ryabova A."/>
            <person name="Stupak E."/>
            <person name="Yasakov T."/>
            <person name="Zharikova N."/>
            <person name="Zhurenko E."/>
        </authorList>
    </citation>
    <scope>NUCLEOTIDE SEQUENCE</scope>
    <source>
        <strain evidence="10">IB-739</strain>
    </source>
</reference>
<dbReference type="SFLD" id="SFLDS00029">
    <property type="entry name" value="Radical_SAM"/>
    <property type="match status" value="1"/>
</dbReference>
<dbReference type="InterPro" id="IPR013785">
    <property type="entry name" value="Aldolase_TIM"/>
</dbReference>
<keyword evidence="4 8" id="KW-0884">PQQ biosynthesis</keyword>
<evidence type="ECO:0000256" key="2">
    <source>
        <dbReference type="ARBA" id="ARBA00022691"/>
    </source>
</evidence>
<comment type="pathway">
    <text evidence="8">Cofactor biosynthesis; pyrroloquinoline quinone biosynthesis.</text>
</comment>
<feature type="binding site" evidence="8">
    <location>
        <position position="17"/>
    </location>
    <ligand>
        <name>[4Fe-4S] cluster</name>
        <dbReference type="ChEBI" id="CHEBI:49883"/>
        <note>4Fe-4S-S-AdoMet</note>
    </ligand>
</feature>
<feature type="domain" description="Radical SAM core" evidence="9">
    <location>
        <begin position="3"/>
        <end position="221"/>
    </location>
</feature>
<keyword evidence="5 8" id="KW-0560">Oxidoreductase</keyword>
<name>A0ABT8VDH5_9BACL</name>
<dbReference type="NCBIfam" id="TIGR02109">
    <property type="entry name" value="PQQ_syn_pqqE"/>
    <property type="match status" value="1"/>
</dbReference>
<sequence>MELSLPYALNAELTHRCPLRCPYCSNPQELERRDKELSTDVWLRILEEAAGLGVVQLHLTGGEPLLRADAELLIERARSLGLFVNLITSGVGLTEARLRRLAEAGVDSLQLSLQAATPSLSDHIAGFQAFDRKRQAAALIRATGLPLNMNVVLHRHNIGELEAIVELCLSWGASRLELANTQYYGWALVNRETLMPTKEQLKAAEASFDELKKRIGKQMELIWVVPDYYAELPKPCMGGWGRISLTVSPSGKVLPCPAASGIDTLTFDSVTDRSLASIWYESAALNAFRGTNWMTEPCRSCERRFEDFGGCRCQAYLLTGDARQTDPVCRLSPHRSLISDAVTAANEARPAASGSAEAPPSYVYRGSAADRRRLLHTDRMDAAIEPMK</sequence>
<dbReference type="HAMAP" id="MF_00660">
    <property type="entry name" value="PqqE"/>
    <property type="match status" value="1"/>
</dbReference>
<keyword evidence="6 8" id="KW-0408">Iron</keyword>
<dbReference type="EC" id="1.21.98.4" evidence="8"/>
<dbReference type="InterPro" id="IPR011843">
    <property type="entry name" value="PQQ_synth_PqqE_bac"/>
</dbReference>
<dbReference type="InterPro" id="IPR017200">
    <property type="entry name" value="PqqE-like"/>
</dbReference>
<dbReference type="InterPro" id="IPR058240">
    <property type="entry name" value="rSAM_sf"/>
</dbReference>
<keyword evidence="2 8" id="KW-0949">S-adenosyl-L-methionine</keyword>
<dbReference type="PROSITE" id="PS01305">
    <property type="entry name" value="MOAA_NIFB_PQQE"/>
    <property type="match status" value="1"/>
</dbReference>
<dbReference type="NCBIfam" id="TIGR04085">
    <property type="entry name" value="rSAM_more_4Fe4S"/>
    <property type="match status" value="1"/>
</dbReference>
<dbReference type="SFLD" id="SFLDG01067">
    <property type="entry name" value="SPASM/twitch_domain_containing"/>
    <property type="match status" value="1"/>
</dbReference>
<evidence type="ECO:0000313" key="11">
    <source>
        <dbReference type="Proteomes" id="UP001168883"/>
    </source>
</evidence>
<comment type="function">
    <text evidence="8">Catalyzes the cross-linking of a glutamate residue and a tyrosine residue in the PqqA protein as part of the biosynthesis of pyrroloquinoline quinone (PQQ).</text>
</comment>
<keyword evidence="7 8" id="KW-0411">Iron-sulfur</keyword>
<organism evidence="10 11">
    <name type="scientific">Paenibacillus ehimensis</name>
    <dbReference type="NCBI Taxonomy" id="79264"/>
    <lineage>
        <taxon>Bacteria</taxon>
        <taxon>Bacillati</taxon>
        <taxon>Bacillota</taxon>
        <taxon>Bacilli</taxon>
        <taxon>Bacillales</taxon>
        <taxon>Paenibacillaceae</taxon>
        <taxon>Paenibacillus</taxon>
    </lineage>
</organism>
<comment type="catalytic activity">
    <reaction evidence="8">
        <text>[PQQ precursor protein] + S-adenosyl-L-methionine = E-Y cross-linked-[PQQ precursor protein] + 5'-deoxyadenosine + L-methionine + H(+)</text>
        <dbReference type="Rhea" id="RHEA:56836"/>
        <dbReference type="Rhea" id="RHEA-COMP:14800"/>
        <dbReference type="Rhea" id="RHEA-COMP:14801"/>
        <dbReference type="ChEBI" id="CHEBI:15378"/>
        <dbReference type="ChEBI" id="CHEBI:17319"/>
        <dbReference type="ChEBI" id="CHEBI:57844"/>
        <dbReference type="ChEBI" id="CHEBI:59789"/>
        <dbReference type="ChEBI" id="CHEBI:141026"/>
        <dbReference type="ChEBI" id="CHEBI:141027"/>
        <dbReference type="EC" id="1.21.98.4"/>
    </reaction>
</comment>
<dbReference type="Pfam" id="PF13186">
    <property type="entry name" value="SPASM"/>
    <property type="match status" value="1"/>
</dbReference>
<dbReference type="InterPro" id="IPR006638">
    <property type="entry name" value="Elp3/MiaA/NifB-like_rSAM"/>
</dbReference>
<dbReference type="InterPro" id="IPR050377">
    <property type="entry name" value="Radical_SAM_PqqE_MftC-like"/>
</dbReference>
<accession>A0ABT8VDH5</accession>
<dbReference type="SMART" id="SM00729">
    <property type="entry name" value="Elp3"/>
    <property type="match status" value="1"/>
</dbReference>
<evidence type="ECO:0000259" key="9">
    <source>
        <dbReference type="PROSITE" id="PS51918"/>
    </source>
</evidence>
<dbReference type="SUPFAM" id="SSF102114">
    <property type="entry name" value="Radical SAM enzymes"/>
    <property type="match status" value="1"/>
</dbReference>
<dbReference type="PANTHER" id="PTHR11228">
    <property type="entry name" value="RADICAL SAM DOMAIN PROTEIN"/>
    <property type="match status" value="1"/>
</dbReference>
<dbReference type="SFLD" id="SFLDF00280">
    <property type="entry name" value="coenzyme_PQQ_synthesis_protein"/>
    <property type="match status" value="1"/>
</dbReference>
<keyword evidence="1 8" id="KW-0004">4Fe-4S</keyword>
<protein>
    <recommendedName>
        <fullName evidence="8">PqqA peptide cyclase</fullName>
        <ecNumber evidence="8">1.21.98.4</ecNumber>
    </recommendedName>
    <alternativeName>
        <fullName evidence="8">Coenzyme PQQ synthesis protein E</fullName>
    </alternativeName>
</protein>
<dbReference type="PIRSF" id="PIRSF037420">
    <property type="entry name" value="PQQ_syn_pqqE"/>
    <property type="match status" value="1"/>
</dbReference>
<dbReference type="InterPro" id="IPR000385">
    <property type="entry name" value="MoaA_NifB_PqqE_Fe-S-bd_CS"/>
</dbReference>